<gene>
    <name evidence="1" type="ORF">E2C01_015639</name>
</gene>
<reference evidence="1 2" key="1">
    <citation type="submission" date="2019-05" db="EMBL/GenBank/DDBJ databases">
        <title>Another draft genome of Portunus trituberculatus and its Hox gene families provides insights of decapod evolution.</title>
        <authorList>
            <person name="Jeong J.-H."/>
            <person name="Song I."/>
            <person name="Kim S."/>
            <person name="Choi T."/>
            <person name="Kim D."/>
            <person name="Ryu S."/>
            <person name="Kim W."/>
        </authorList>
    </citation>
    <scope>NUCLEOTIDE SEQUENCE [LARGE SCALE GENOMIC DNA]</scope>
    <source>
        <tissue evidence="1">Muscle</tissue>
    </source>
</reference>
<organism evidence="1 2">
    <name type="scientific">Portunus trituberculatus</name>
    <name type="common">Swimming crab</name>
    <name type="synonym">Neptunus trituberculatus</name>
    <dbReference type="NCBI Taxonomy" id="210409"/>
    <lineage>
        <taxon>Eukaryota</taxon>
        <taxon>Metazoa</taxon>
        <taxon>Ecdysozoa</taxon>
        <taxon>Arthropoda</taxon>
        <taxon>Crustacea</taxon>
        <taxon>Multicrustacea</taxon>
        <taxon>Malacostraca</taxon>
        <taxon>Eumalacostraca</taxon>
        <taxon>Eucarida</taxon>
        <taxon>Decapoda</taxon>
        <taxon>Pleocyemata</taxon>
        <taxon>Brachyura</taxon>
        <taxon>Eubrachyura</taxon>
        <taxon>Portunoidea</taxon>
        <taxon>Portunidae</taxon>
        <taxon>Portuninae</taxon>
        <taxon>Portunus</taxon>
    </lineage>
</organism>
<sequence>MLFNSIYVVFDPVLVCTDAGFDWTCCGGLVLCWVVFSYYADYQVLWIGCGWSGVVYPRNPSLANLPCSSSSKTPSLRCVFDYSTQKQDGPSLGEWIGGWKVRKLSVSSSANINKPDTIKEKD</sequence>
<accession>A0A5B7DMD9</accession>
<keyword evidence="2" id="KW-1185">Reference proteome</keyword>
<dbReference type="Proteomes" id="UP000324222">
    <property type="component" value="Unassembled WGS sequence"/>
</dbReference>
<dbReference type="EMBL" id="VSRR010001107">
    <property type="protein sequence ID" value="MPC22620.1"/>
    <property type="molecule type" value="Genomic_DNA"/>
</dbReference>
<comment type="caution">
    <text evidence="1">The sequence shown here is derived from an EMBL/GenBank/DDBJ whole genome shotgun (WGS) entry which is preliminary data.</text>
</comment>
<evidence type="ECO:0000313" key="1">
    <source>
        <dbReference type="EMBL" id="MPC22620.1"/>
    </source>
</evidence>
<dbReference type="AlphaFoldDB" id="A0A5B7DMD9"/>
<evidence type="ECO:0000313" key="2">
    <source>
        <dbReference type="Proteomes" id="UP000324222"/>
    </source>
</evidence>
<name>A0A5B7DMD9_PORTR</name>
<proteinExistence type="predicted"/>
<protein>
    <submittedName>
        <fullName evidence="1">Uncharacterized protein</fullName>
    </submittedName>
</protein>